<evidence type="ECO:0000313" key="3">
    <source>
        <dbReference type="Proteomes" id="UP001629392"/>
    </source>
</evidence>
<name>A0ABW9EQN7_9BURK</name>
<evidence type="ECO:0000259" key="1">
    <source>
        <dbReference type="SMART" id="SM00986"/>
    </source>
</evidence>
<reference evidence="2 3" key="1">
    <citation type="journal article" date="2024" name="Chem. Sci.">
        <title>Discovery of megapolipeptins by genome mining of a Burkholderiales bacteria collection.</title>
        <authorList>
            <person name="Paulo B.S."/>
            <person name="Recchia M.J.J."/>
            <person name="Lee S."/>
            <person name="Fergusson C.H."/>
            <person name="Romanowski S.B."/>
            <person name="Hernandez A."/>
            <person name="Krull N."/>
            <person name="Liu D.Y."/>
            <person name="Cavanagh H."/>
            <person name="Bos A."/>
            <person name="Gray C.A."/>
            <person name="Murphy B.T."/>
            <person name="Linington R.G."/>
            <person name="Eustaquio A.S."/>
        </authorList>
    </citation>
    <scope>NUCLEOTIDE SEQUENCE [LARGE SCALE GENOMIC DNA]</scope>
    <source>
        <strain evidence="2 3">RL17-350-BIC-E</strain>
    </source>
</reference>
<dbReference type="InterPro" id="IPR036895">
    <property type="entry name" value="Uracil-DNA_glycosylase-like_sf"/>
</dbReference>
<accession>A0ABW9EQN7</accession>
<protein>
    <submittedName>
        <fullName evidence="2">Uracil-DNA glycosylase family protein</fullName>
    </submittedName>
</protein>
<sequence>MNEPARPTLDALLADVRACRVCEHDLPLGPRPIVRATVDSRILIVGQAPGAKVHASGIPWNDASGERLRTWLGVDATSFYDETRFAIIPMGFCYPGRGSSGDKPPRRECAQLWLDSLLERLNNIELTLLIGQYAQRHFLGERRRPSLTETVRAWADYGPAFIPLPHPSPRNQAWFKHHPWFDNEVVPMLRTRVAAVAAGAGQLA</sequence>
<feature type="domain" description="Uracil-DNA glycosylase-like" evidence="1">
    <location>
        <begin position="33"/>
        <end position="190"/>
    </location>
</feature>
<dbReference type="PANTHER" id="PTHR42160:SF1">
    <property type="entry name" value="URACIL-DNA GLYCOSYLASE SUPERFAMILY PROTEIN"/>
    <property type="match status" value="1"/>
</dbReference>
<dbReference type="InterPro" id="IPR005122">
    <property type="entry name" value="Uracil-DNA_glycosylase-like"/>
</dbReference>
<evidence type="ECO:0000313" key="2">
    <source>
        <dbReference type="EMBL" id="MFM0721242.1"/>
    </source>
</evidence>
<proteinExistence type="predicted"/>
<dbReference type="SUPFAM" id="SSF52141">
    <property type="entry name" value="Uracil-DNA glycosylase-like"/>
    <property type="match status" value="1"/>
</dbReference>
<gene>
    <name evidence="2" type="ORF">PQQ73_33580</name>
</gene>
<dbReference type="Pfam" id="PF03167">
    <property type="entry name" value="UDG"/>
    <property type="match status" value="1"/>
</dbReference>
<dbReference type="CDD" id="cd10033">
    <property type="entry name" value="UDG_like"/>
    <property type="match status" value="1"/>
</dbReference>
<organism evidence="2 3">
    <name type="scientific">Paraburkholderia strydomiana</name>
    <dbReference type="NCBI Taxonomy" id="1245417"/>
    <lineage>
        <taxon>Bacteria</taxon>
        <taxon>Pseudomonadati</taxon>
        <taxon>Pseudomonadota</taxon>
        <taxon>Betaproteobacteria</taxon>
        <taxon>Burkholderiales</taxon>
        <taxon>Burkholderiaceae</taxon>
        <taxon>Paraburkholderia</taxon>
    </lineage>
</organism>
<dbReference type="InterPro" id="IPR047124">
    <property type="entry name" value="HI_0220.2"/>
</dbReference>
<dbReference type="PANTHER" id="PTHR42160">
    <property type="entry name" value="URACIL-DNA GLYCOSYLASE SUPERFAMILY PROTEIN"/>
    <property type="match status" value="1"/>
</dbReference>
<dbReference type="Gene3D" id="3.40.470.10">
    <property type="entry name" value="Uracil-DNA glycosylase-like domain"/>
    <property type="match status" value="1"/>
</dbReference>
<keyword evidence="3" id="KW-1185">Reference proteome</keyword>
<dbReference type="EMBL" id="JAQQCL010000041">
    <property type="protein sequence ID" value="MFM0721242.1"/>
    <property type="molecule type" value="Genomic_DNA"/>
</dbReference>
<dbReference type="Proteomes" id="UP001629392">
    <property type="component" value="Unassembled WGS sequence"/>
</dbReference>
<dbReference type="RefSeq" id="WP_408157255.1">
    <property type="nucleotide sequence ID" value="NZ_JAQQCL010000041.1"/>
</dbReference>
<dbReference type="SMART" id="SM00987">
    <property type="entry name" value="UreE_C"/>
    <property type="match status" value="1"/>
</dbReference>
<dbReference type="SMART" id="SM00986">
    <property type="entry name" value="UDG"/>
    <property type="match status" value="1"/>
</dbReference>
<comment type="caution">
    <text evidence="2">The sequence shown here is derived from an EMBL/GenBank/DDBJ whole genome shotgun (WGS) entry which is preliminary data.</text>
</comment>